<sequence length="320" mass="37605">MRSLKHLLHRSITDPSTAYTYRWLFSRAQHLLRLSQSHISYSKSKSLFGIFRSLINQYHRHVPIEYLCGSAMFFNRLFIVNRHVLIPRRDSECLIHHVQQLYEHNTNRQSIIEIGTGSGCLSITLARLFPHWQIYACDISSSALRVARNNAYLHHCYNIQFHRGNLFNSEFLQNISYNMIISNPPYISKEQISYCDPGIFYEPSIALFVDSPLKFYSQIVHRAITGWLKDEGYLVFECSPFNVNQIKQLFNQQQDYFEDIQIIFDRNQLPRVISAKKKKKSDVTIKENEITNKRIIFDECFITTDINKPFNACVITINHV</sequence>
<dbReference type="GO" id="GO:0003676">
    <property type="term" value="F:nucleic acid binding"/>
    <property type="evidence" value="ECO:0007669"/>
    <property type="project" value="InterPro"/>
</dbReference>
<dbReference type="EMBL" id="CAJNOL010001527">
    <property type="protein sequence ID" value="CAF1376481.1"/>
    <property type="molecule type" value="Genomic_DNA"/>
</dbReference>
<dbReference type="Proteomes" id="UP000663854">
    <property type="component" value="Unassembled WGS sequence"/>
</dbReference>
<dbReference type="PROSITE" id="PS00092">
    <property type="entry name" value="N6_MTASE"/>
    <property type="match status" value="1"/>
</dbReference>
<keyword evidence="3" id="KW-0808">Transferase</keyword>
<dbReference type="AlphaFoldDB" id="A0A814S836"/>
<dbReference type="InterPro" id="IPR004556">
    <property type="entry name" value="HemK-like"/>
</dbReference>
<dbReference type="Pfam" id="PF05175">
    <property type="entry name" value="MTS"/>
    <property type="match status" value="1"/>
</dbReference>
<dbReference type="InterPro" id="IPR050320">
    <property type="entry name" value="N5-glutamine_MTase"/>
</dbReference>
<keyword evidence="4" id="KW-0949">S-adenosyl-L-methionine</keyword>
<dbReference type="SUPFAM" id="SSF53335">
    <property type="entry name" value="S-adenosyl-L-methionine-dependent methyltransferases"/>
    <property type="match status" value="1"/>
</dbReference>
<reference evidence="7" key="1">
    <citation type="submission" date="2021-02" db="EMBL/GenBank/DDBJ databases">
        <authorList>
            <person name="Nowell W R."/>
        </authorList>
    </citation>
    <scope>NUCLEOTIDE SEQUENCE</scope>
</reference>
<feature type="domain" description="Methyltransferase small" evidence="6">
    <location>
        <begin position="92"/>
        <end position="192"/>
    </location>
</feature>
<dbReference type="Gene3D" id="3.40.50.150">
    <property type="entry name" value="Vaccinia Virus protein VP39"/>
    <property type="match status" value="1"/>
</dbReference>
<dbReference type="InterPro" id="IPR002052">
    <property type="entry name" value="DNA_methylase_N6_adenine_CS"/>
</dbReference>
<dbReference type="GO" id="GO:0032259">
    <property type="term" value="P:methylation"/>
    <property type="evidence" value="ECO:0007669"/>
    <property type="project" value="UniProtKB-KW"/>
</dbReference>
<dbReference type="NCBIfam" id="TIGR00536">
    <property type="entry name" value="hemK_fam"/>
    <property type="match status" value="1"/>
</dbReference>
<evidence type="ECO:0000313" key="8">
    <source>
        <dbReference type="EMBL" id="CAF1376481.1"/>
    </source>
</evidence>
<evidence type="ECO:0000259" key="6">
    <source>
        <dbReference type="Pfam" id="PF05175"/>
    </source>
</evidence>
<dbReference type="GO" id="GO:0102559">
    <property type="term" value="F:peptide chain release factor N(5)-glutamine methyltransferase activity"/>
    <property type="evidence" value="ECO:0007669"/>
    <property type="project" value="UniProtKB-EC"/>
</dbReference>
<comment type="caution">
    <text evidence="7">The sequence shown here is derived from an EMBL/GenBank/DDBJ whole genome shotgun (WGS) entry which is preliminary data.</text>
</comment>
<name>A0A814S836_9BILA</name>
<evidence type="ECO:0000256" key="3">
    <source>
        <dbReference type="ARBA" id="ARBA00022679"/>
    </source>
</evidence>
<gene>
    <name evidence="8" type="ORF">JXQ802_LOCUS33437</name>
    <name evidence="7" type="ORF">PYM288_LOCUS21837</name>
</gene>
<dbReference type="InterPro" id="IPR007848">
    <property type="entry name" value="Small_mtfrase_dom"/>
</dbReference>
<proteinExistence type="predicted"/>
<dbReference type="Proteomes" id="UP000663870">
    <property type="component" value="Unassembled WGS sequence"/>
</dbReference>
<keyword evidence="2" id="KW-0489">Methyltransferase</keyword>
<dbReference type="PANTHER" id="PTHR18895">
    <property type="entry name" value="HEMK METHYLTRANSFERASE"/>
    <property type="match status" value="1"/>
</dbReference>
<protein>
    <recommendedName>
        <fullName evidence="1">peptide chain release factor N(5)-glutamine methyltransferase</fullName>
        <ecNumber evidence="1">2.1.1.297</ecNumber>
    </recommendedName>
</protein>
<accession>A0A814S836</accession>
<dbReference type="PANTHER" id="PTHR18895:SF74">
    <property type="entry name" value="MTRF1L RELEASE FACTOR GLUTAMINE METHYLTRANSFERASE"/>
    <property type="match status" value="1"/>
</dbReference>
<evidence type="ECO:0000313" key="7">
    <source>
        <dbReference type="EMBL" id="CAF1143517.1"/>
    </source>
</evidence>
<evidence type="ECO:0000256" key="2">
    <source>
        <dbReference type="ARBA" id="ARBA00022603"/>
    </source>
</evidence>
<comment type="catalytic activity">
    <reaction evidence="5">
        <text>L-glutaminyl-[peptide chain release factor] + S-adenosyl-L-methionine = N(5)-methyl-L-glutaminyl-[peptide chain release factor] + S-adenosyl-L-homocysteine + H(+)</text>
        <dbReference type="Rhea" id="RHEA:42896"/>
        <dbReference type="Rhea" id="RHEA-COMP:10271"/>
        <dbReference type="Rhea" id="RHEA-COMP:10272"/>
        <dbReference type="ChEBI" id="CHEBI:15378"/>
        <dbReference type="ChEBI" id="CHEBI:30011"/>
        <dbReference type="ChEBI" id="CHEBI:57856"/>
        <dbReference type="ChEBI" id="CHEBI:59789"/>
        <dbReference type="ChEBI" id="CHEBI:61891"/>
        <dbReference type="EC" id="2.1.1.297"/>
    </reaction>
</comment>
<keyword evidence="10" id="KW-1185">Reference proteome</keyword>
<dbReference type="InterPro" id="IPR029063">
    <property type="entry name" value="SAM-dependent_MTases_sf"/>
</dbReference>
<evidence type="ECO:0000256" key="1">
    <source>
        <dbReference type="ARBA" id="ARBA00012771"/>
    </source>
</evidence>
<evidence type="ECO:0000256" key="5">
    <source>
        <dbReference type="ARBA" id="ARBA00048391"/>
    </source>
</evidence>
<dbReference type="EC" id="2.1.1.297" evidence="1"/>
<evidence type="ECO:0000256" key="4">
    <source>
        <dbReference type="ARBA" id="ARBA00022691"/>
    </source>
</evidence>
<dbReference type="CDD" id="cd02440">
    <property type="entry name" value="AdoMet_MTases"/>
    <property type="match status" value="1"/>
</dbReference>
<evidence type="ECO:0000313" key="10">
    <source>
        <dbReference type="Proteomes" id="UP000663870"/>
    </source>
</evidence>
<evidence type="ECO:0000313" key="9">
    <source>
        <dbReference type="Proteomes" id="UP000663854"/>
    </source>
</evidence>
<organism evidence="7 9">
    <name type="scientific">Rotaria sordida</name>
    <dbReference type="NCBI Taxonomy" id="392033"/>
    <lineage>
        <taxon>Eukaryota</taxon>
        <taxon>Metazoa</taxon>
        <taxon>Spiralia</taxon>
        <taxon>Gnathifera</taxon>
        <taxon>Rotifera</taxon>
        <taxon>Eurotatoria</taxon>
        <taxon>Bdelloidea</taxon>
        <taxon>Philodinida</taxon>
        <taxon>Philodinidae</taxon>
        <taxon>Rotaria</taxon>
    </lineage>
</organism>
<dbReference type="EMBL" id="CAJNOH010000892">
    <property type="protein sequence ID" value="CAF1143517.1"/>
    <property type="molecule type" value="Genomic_DNA"/>
</dbReference>